<dbReference type="Gene3D" id="2.30.30.30">
    <property type="match status" value="1"/>
</dbReference>
<evidence type="ECO:0000256" key="7">
    <source>
        <dbReference type="HAMAP-Rule" id="MF_00141"/>
    </source>
</evidence>
<proteinExistence type="inferred from homology"/>
<dbReference type="PANTHER" id="PTHR30053:SF14">
    <property type="entry name" value="TRANSLATION ELONGATION FACTOR KOW-LIKE DOMAIN-CONTAINING PROTEIN"/>
    <property type="match status" value="1"/>
</dbReference>
<reference evidence="12 13" key="1">
    <citation type="journal article" date="2017" name="ISME J.">
        <title>Energy and carbon metabolisms in a deep terrestrial subsurface fluid microbial community.</title>
        <authorList>
            <person name="Momper L."/>
            <person name="Jungbluth S.P."/>
            <person name="Lee M.D."/>
            <person name="Amend J.P."/>
        </authorList>
    </citation>
    <scope>NUCLEOTIDE SEQUENCE [LARGE SCALE GENOMIC DNA]</scope>
    <source>
        <strain evidence="12">SURF_17</strain>
    </source>
</reference>
<dbReference type="SMART" id="SM00841">
    <property type="entry name" value="Elong-fact-P_C"/>
    <property type="match status" value="1"/>
</dbReference>
<comment type="caution">
    <text evidence="12">The sequence shown here is derived from an EMBL/GenBank/DDBJ whole genome shotgun (WGS) entry which is preliminary data.</text>
</comment>
<feature type="domain" description="Elongation factor P C-terminal" evidence="10">
    <location>
        <begin position="129"/>
        <end position="184"/>
    </location>
</feature>
<evidence type="ECO:0000256" key="9">
    <source>
        <dbReference type="RuleBase" id="RU004389"/>
    </source>
</evidence>
<dbReference type="GO" id="GO:0005829">
    <property type="term" value="C:cytosol"/>
    <property type="evidence" value="ECO:0007669"/>
    <property type="project" value="UniProtKB-ARBA"/>
</dbReference>
<dbReference type="PROSITE" id="PS01275">
    <property type="entry name" value="EFP"/>
    <property type="match status" value="1"/>
</dbReference>
<dbReference type="InterPro" id="IPR020599">
    <property type="entry name" value="Transl_elong_fac_P/YeiP"/>
</dbReference>
<dbReference type="SUPFAM" id="SSF50249">
    <property type="entry name" value="Nucleic acid-binding proteins"/>
    <property type="match status" value="2"/>
</dbReference>
<dbReference type="Pfam" id="PF09285">
    <property type="entry name" value="Elong-fact-P_C"/>
    <property type="match status" value="1"/>
</dbReference>
<dbReference type="InterPro" id="IPR008991">
    <property type="entry name" value="Translation_prot_SH3-like_sf"/>
</dbReference>
<dbReference type="SMART" id="SM01185">
    <property type="entry name" value="EFP"/>
    <property type="match status" value="1"/>
</dbReference>
<evidence type="ECO:0000313" key="12">
    <source>
        <dbReference type="EMBL" id="RJP71239.1"/>
    </source>
</evidence>
<evidence type="ECO:0000256" key="2">
    <source>
        <dbReference type="ARBA" id="ARBA00004815"/>
    </source>
</evidence>
<accession>A0A419F077</accession>
<name>A0A419F077_9BACT</name>
<dbReference type="PIRSF" id="PIRSF005901">
    <property type="entry name" value="EF-P"/>
    <property type="match status" value="1"/>
</dbReference>
<comment type="function">
    <text evidence="7">Involved in peptide bond synthesis. Stimulates efficient translation and peptide-bond synthesis on native or reconstituted 70S ribosomes in vitro. Probably functions indirectly by altering the affinity of the ribosome for aminoacyl-tRNA, thus increasing their reactivity as acceptors for peptidyl transferase.</text>
</comment>
<dbReference type="FunFam" id="2.40.50.140:FF:000004">
    <property type="entry name" value="Elongation factor P"/>
    <property type="match status" value="1"/>
</dbReference>
<dbReference type="NCBIfam" id="NF001810">
    <property type="entry name" value="PRK00529.1"/>
    <property type="match status" value="1"/>
</dbReference>
<keyword evidence="4 7" id="KW-0963">Cytoplasm</keyword>
<dbReference type="InterPro" id="IPR013185">
    <property type="entry name" value="Transl_elong_KOW-like"/>
</dbReference>
<dbReference type="CDD" id="cd05794">
    <property type="entry name" value="S1_EF-P_repeat_2"/>
    <property type="match status" value="1"/>
</dbReference>
<dbReference type="HAMAP" id="MF_00141">
    <property type="entry name" value="EF_P"/>
    <property type="match status" value="1"/>
</dbReference>
<keyword evidence="5 7" id="KW-0251">Elongation factor</keyword>
<dbReference type="Pfam" id="PF08207">
    <property type="entry name" value="EFP_N"/>
    <property type="match status" value="1"/>
</dbReference>
<comment type="similarity">
    <text evidence="3 7 9">Belongs to the elongation factor P family.</text>
</comment>
<evidence type="ECO:0000259" key="11">
    <source>
        <dbReference type="SMART" id="SM01185"/>
    </source>
</evidence>
<dbReference type="CDD" id="cd04470">
    <property type="entry name" value="S1_EF-P_repeat_1"/>
    <property type="match status" value="1"/>
</dbReference>
<feature type="domain" description="Translation elongation factor P/YeiP central" evidence="11">
    <location>
        <begin position="67"/>
        <end position="121"/>
    </location>
</feature>
<evidence type="ECO:0000256" key="1">
    <source>
        <dbReference type="ARBA" id="ARBA00004496"/>
    </source>
</evidence>
<dbReference type="EMBL" id="QZKI01000061">
    <property type="protein sequence ID" value="RJP71239.1"/>
    <property type="molecule type" value="Genomic_DNA"/>
</dbReference>
<dbReference type="Proteomes" id="UP000285961">
    <property type="component" value="Unassembled WGS sequence"/>
</dbReference>
<dbReference type="Gene3D" id="2.40.50.140">
    <property type="entry name" value="Nucleic acid-binding proteins"/>
    <property type="match status" value="2"/>
</dbReference>
<evidence type="ECO:0000256" key="5">
    <source>
        <dbReference type="ARBA" id="ARBA00022768"/>
    </source>
</evidence>
<evidence type="ECO:0000256" key="8">
    <source>
        <dbReference type="NCBIfam" id="TIGR00038"/>
    </source>
</evidence>
<sequence length="187" mass="20997">MIAARQMRNGMIILYNKELYRVADITHLTPGNLRALVQARLLNLKNNNSYDVRFRADESVEPVMLDRKVMEFLYDTGDIYVFMDTTTYEQTEIPVGILGEAVKYLLPNTQLKVEFYNGAPVGIELPLTVDLAIVETDPPMKGATASGSSKIAKLETGLVVKVPQFLQIGDVVRIDTRDNSFVERAKK</sequence>
<evidence type="ECO:0000313" key="13">
    <source>
        <dbReference type="Proteomes" id="UP000285961"/>
    </source>
</evidence>
<gene>
    <name evidence="7 12" type="primary">efp</name>
    <name evidence="12" type="ORF">C4532_07960</name>
</gene>
<evidence type="ECO:0000256" key="3">
    <source>
        <dbReference type="ARBA" id="ARBA00009479"/>
    </source>
</evidence>
<dbReference type="FunFam" id="2.40.50.140:FF:000009">
    <property type="entry name" value="Elongation factor P"/>
    <property type="match status" value="1"/>
</dbReference>
<dbReference type="InterPro" id="IPR015365">
    <property type="entry name" value="Elong-fact-P_C"/>
</dbReference>
<comment type="subcellular location">
    <subcellularLocation>
        <location evidence="1 7">Cytoplasm</location>
    </subcellularLocation>
</comment>
<dbReference type="AlphaFoldDB" id="A0A419F077"/>
<evidence type="ECO:0000259" key="10">
    <source>
        <dbReference type="SMART" id="SM00841"/>
    </source>
</evidence>
<evidence type="ECO:0000256" key="4">
    <source>
        <dbReference type="ARBA" id="ARBA00022490"/>
    </source>
</evidence>
<dbReference type="GO" id="GO:0003746">
    <property type="term" value="F:translation elongation factor activity"/>
    <property type="evidence" value="ECO:0007669"/>
    <property type="project" value="UniProtKB-UniRule"/>
</dbReference>
<dbReference type="NCBIfam" id="TIGR00038">
    <property type="entry name" value="efp"/>
    <property type="match status" value="1"/>
</dbReference>
<evidence type="ECO:0000256" key="6">
    <source>
        <dbReference type="ARBA" id="ARBA00022917"/>
    </source>
</evidence>
<dbReference type="GO" id="GO:0043043">
    <property type="term" value="P:peptide biosynthetic process"/>
    <property type="evidence" value="ECO:0007669"/>
    <property type="project" value="InterPro"/>
</dbReference>
<protein>
    <recommendedName>
        <fullName evidence="7 8">Elongation factor P</fullName>
        <shortName evidence="7">EF-P</shortName>
    </recommendedName>
</protein>
<dbReference type="InterPro" id="IPR001059">
    <property type="entry name" value="Transl_elong_P/YeiP_cen"/>
</dbReference>
<keyword evidence="6 7" id="KW-0648">Protein biosynthesis</keyword>
<dbReference type="UniPathway" id="UPA00345"/>
<dbReference type="PANTHER" id="PTHR30053">
    <property type="entry name" value="ELONGATION FACTOR P"/>
    <property type="match status" value="1"/>
</dbReference>
<comment type="pathway">
    <text evidence="2 7">Protein biosynthesis; polypeptide chain elongation.</text>
</comment>
<dbReference type="SUPFAM" id="SSF50104">
    <property type="entry name" value="Translation proteins SH3-like domain"/>
    <property type="match status" value="1"/>
</dbReference>
<dbReference type="InterPro" id="IPR012340">
    <property type="entry name" value="NA-bd_OB-fold"/>
</dbReference>
<dbReference type="Pfam" id="PF01132">
    <property type="entry name" value="EFP"/>
    <property type="match status" value="1"/>
</dbReference>
<dbReference type="InterPro" id="IPR013852">
    <property type="entry name" value="Transl_elong_P/YeiP_CS"/>
</dbReference>
<organism evidence="12 13">
    <name type="scientific">Candidatus Abyssobacteria bacterium SURF_17</name>
    <dbReference type="NCBI Taxonomy" id="2093361"/>
    <lineage>
        <taxon>Bacteria</taxon>
        <taxon>Pseudomonadati</taxon>
        <taxon>Candidatus Hydrogenedentota</taxon>
        <taxon>Candidatus Abyssobacteria</taxon>
    </lineage>
</organism>
<dbReference type="InterPro" id="IPR014722">
    <property type="entry name" value="Rib_uL2_dom2"/>
</dbReference>
<dbReference type="InterPro" id="IPR011768">
    <property type="entry name" value="Transl_elongation_fac_P"/>
</dbReference>